<dbReference type="RefSeq" id="WP_015028301.1">
    <property type="nucleotide sequence ID" value="NC_018748.1"/>
</dbReference>
<proteinExistence type="predicted"/>
<reference evidence="1 2" key="1">
    <citation type="submission" date="2011-07" db="EMBL/GenBank/DDBJ databases">
        <title>The complete genome of chromosome of Emticicia oligotrophica DSM 17448.</title>
        <authorList>
            <consortium name="US DOE Joint Genome Institute (JGI-PGF)"/>
            <person name="Lucas S."/>
            <person name="Han J."/>
            <person name="Lapidus A."/>
            <person name="Bruce D."/>
            <person name="Goodwin L."/>
            <person name="Pitluck S."/>
            <person name="Peters L."/>
            <person name="Kyrpides N."/>
            <person name="Mavromatis K."/>
            <person name="Ivanova N."/>
            <person name="Ovchinnikova G."/>
            <person name="Teshima H."/>
            <person name="Detter J.C."/>
            <person name="Tapia R."/>
            <person name="Han C."/>
            <person name="Land M."/>
            <person name="Hauser L."/>
            <person name="Markowitz V."/>
            <person name="Cheng J.-F."/>
            <person name="Hugenholtz P."/>
            <person name="Woyke T."/>
            <person name="Wu D."/>
            <person name="Tindall B."/>
            <person name="Pomrenke H."/>
            <person name="Brambilla E."/>
            <person name="Klenk H.-P."/>
            <person name="Eisen J.A."/>
        </authorList>
    </citation>
    <scope>NUCLEOTIDE SEQUENCE [LARGE SCALE GENOMIC DNA]</scope>
    <source>
        <strain evidence="1 2">DSM 17448</strain>
    </source>
</reference>
<organism evidence="1 2">
    <name type="scientific">Emticicia oligotrophica (strain DSM 17448 / CIP 109782 / MTCC 6937 / GPTSA100-15)</name>
    <dbReference type="NCBI Taxonomy" id="929562"/>
    <lineage>
        <taxon>Bacteria</taxon>
        <taxon>Pseudomonadati</taxon>
        <taxon>Bacteroidota</taxon>
        <taxon>Cytophagia</taxon>
        <taxon>Cytophagales</taxon>
        <taxon>Leadbetterellaceae</taxon>
        <taxon>Emticicia</taxon>
    </lineage>
</organism>
<dbReference type="PANTHER" id="PTHR38471">
    <property type="entry name" value="FOUR HELIX BUNDLE PROTEIN"/>
    <property type="match status" value="1"/>
</dbReference>
<dbReference type="SUPFAM" id="SSF158446">
    <property type="entry name" value="IVS-encoded protein-like"/>
    <property type="match status" value="1"/>
</dbReference>
<dbReference type="Pfam" id="PF05635">
    <property type="entry name" value="23S_rRNA_IVP"/>
    <property type="match status" value="1"/>
</dbReference>
<evidence type="ECO:0000313" key="2">
    <source>
        <dbReference type="Proteomes" id="UP000002875"/>
    </source>
</evidence>
<dbReference type="InterPro" id="IPR036583">
    <property type="entry name" value="23S_rRNA_IVS_sf"/>
</dbReference>
<dbReference type="PIRSF" id="PIRSF035652">
    <property type="entry name" value="CHP02436"/>
    <property type="match status" value="1"/>
</dbReference>
<name>A0ABN4AKG7_EMTOG</name>
<keyword evidence="2" id="KW-1185">Reference proteome</keyword>
<dbReference type="EMBL" id="CP002961">
    <property type="protein sequence ID" value="AFK02601.1"/>
    <property type="molecule type" value="Genomic_DNA"/>
</dbReference>
<accession>A0ABN4AKG7</accession>
<dbReference type="PANTHER" id="PTHR38471:SF2">
    <property type="entry name" value="FOUR HELIX BUNDLE PROTEIN"/>
    <property type="match status" value="1"/>
</dbReference>
<dbReference type="Proteomes" id="UP000002875">
    <property type="component" value="Chromosome"/>
</dbReference>
<dbReference type="Gene3D" id="1.20.1440.60">
    <property type="entry name" value="23S rRNA-intervening sequence"/>
    <property type="match status" value="1"/>
</dbReference>
<dbReference type="NCBIfam" id="TIGR02436">
    <property type="entry name" value="four helix bundle protein"/>
    <property type="match status" value="1"/>
</dbReference>
<evidence type="ECO:0000313" key="1">
    <source>
        <dbReference type="EMBL" id="AFK02601.1"/>
    </source>
</evidence>
<sequence length="120" mass="13878">MGQENKPNIILEKSFAFSVRIVKLYKWFYKNHSEVLPLAKQLLRSGTSIGANAEEADSAYSKKEFSAKFSICLKEAKETKYWIRLLYASEYLDENMFISLKNDVEELQKIITAILKSSKE</sequence>
<gene>
    <name evidence="1" type="ordered locus">Emtol_1455</name>
</gene>
<dbReference type="InterPro" id="IPR012657">
    <property type="entry name" value="23S_rRNA-intervening_sequence"/>
</dbReference>
<protein>
    <submittedName>
        <fullName evidence="1">CHP02436-containing protein</fullName>
    </submittedName>
</protein>